<evidence type="ECO:0000256" key="10">
    <source>
        <dbReference type="ARBA" id="ARBA00038868"/>
    </source>
</evidence>
<organism evidence="13 14">
    <name type="scientific">Drosophila willistoni</name>
    <name type="common">Fruit fly</name>
    <dbReference type="NCBI Taxonomy" id="7260"/>
    <lineage>
        <taxon>Eukaryota</taxon>
        <taxon>Metazoa</taxon>
        <taxon>Ecdysozoa</taxon>
        <taxon>Arthropoda</taxon>
        <taxon>Hexapoda</taxon>
        <taxon>Insecta</taxon>
        <taxon>Pterygota</taxon>
        <taxon>Neoptera</taxon>
        <taxon>Endopterygota</taxon>
        <taxon>Diptera</taxon>
        <taxon>Brachycera</taxon>
        <taxon>Muscomorpha</taxon>
        <taxon>Ephydroidea</taxon>
        <taxon>Drosophilidae</taxon>
        <taxon>Drosophila</taxon>
        <taxon>Sophophora</taxon>
    </lineage>
</organism>
<evidence type="ECO:0000256" key="5">
    <source>
        <dbReference type="ARBA" id="ARBA00022801"/>
    </source>
</evidence>
<gene>
    <name evidence="13" type="primary">Dwil\GK27953</name>
    <name evidence="13" type="ORF">Dwil_GK27953</name>
</gene>
<evidence type="ECO:0000256" key="1">
    <source>
        <dbReference type="ARBA" id="ARBA00004239"/>
    </source>
</evidence>
<feature type="chain" id="PRO_5006387523" description="trypsin" evidence="11">
    <location>
        <begin position="20"/>
        <end position="265"/>
    </location>
</feature>
<evidence type="ECO:0000256" key="4">
    <source>
        <dbReference type="ARBA" id="ARBA00022729"/>
    </source>
</evidence>
<dbReference type="InterPro" id="IPR043504">
    <property type="entry name" value="Peptidase_S1_PA_chymotrypsin"/>
</dbReference>
<dbReference type="KEGG" id="dwi:26529955"/>
<comment type="subcellular location">
    <subcellularLocation>
        <location evidence="1">Secreted</location>
        <location evidence="1">Extracellular space</location>
    </subcellularLocation>
</comment>
<feature type="domain" description="Peptidase S1" evidence="12">
    <location>
        <begin position="48"/>
        <end position="257"/>
    </location>
</feature>
<dbReference type="AlphaFoldDB" id="A0A0Q9X5D2"/>
<keyword evidence="4 11" id="KW-0732">Signal</keyword>
<keyword evidence="8" id="KW-1015">Disulfide bond</keyword>
<dbReference type="Proteomes" id="UP000007798">
    <property type="component" value="Unassembled WGS sequence"/>
</dbReference>
<dbReference type="OrthoDB" id="7849549at2759"/>
<comment type="similarity">
    <text evidence="2">Belongs to the peptidase S1 family.</text>
</comment>
<dbReference type="InterPro" id="IPR050430">
    <property type="entry name" value="Peptidase_S1"/>
</dbReference>
<evidence type="ECO:0000256" key="7">
    <source>
        <dbReference type="ARBA" id="ARBA00023145"/>
    </source>
</evidence>
<dbReference type="EC" id="3.4.21.4" evidence="10"/>
<dbReference type="GO" id="GO:0006508">
    <property type="term" value="P:proteolysis"/>
    <property type="evidence" value="ECO:0007669"/>
    <property type="project" value="UniProtKB-KW"/>
</dbReference>
<evidence type="ECO:0000313" key="13">
    <source>
        <dbReference type="EMBL" id="KRF99974.1"/>
    </source>
</evidence>
<dbReference type="GO" id="GO:0004252">
    <property type="term" value="F:serine-type endopeptidase activity"/>
    <property type="evidence" value="ECO:0007669"/>
    <property type="project" value="UniProtKB-EC"/>
</dbReference>
<keyword evidence="3" id="KW-0645">Protease</keyword>
<dbReference type="InterPro" id="IPR001314">
    <property type="entry name" value="Peptidase_S1A"/>
</dbReference>
<evidence type="ECO:0000259" key="12">
    <source>
        <dbReference type="PROSITE" id="PS50240"/>
    </source>
</evidence>
<keyword evidence="7" id="KW-0865">Zymogen</keyword>
<dbReference type="InterPro" id="IPR001254">
    <property type="entry name" value="Trypsin_dom"/>
</dbReference>
<reference evidence="13 14" key="1">
    <citation type="journal article" date="2007" name="Nature">
        <title>Evolution of genes and genomes on the Drosophila phylogeny.</title>
        <authorList>
            <consortium name="Drosophila 12 Genomes Consortium"/>
            <person name="Clark A.G."/>
            <person name="Eisen M.B."/>
            <person name="Smith D.R."/>
            <person name="Bergman C.M."/>
            <person name="Oliver B."/>
            <person name="Markow T.A."/>
            <person name="Kaufman T.C."/>
            <person name="Kellis M."/>
            <person name="Gelbart W."/>
            <person name="Iyer V.N."/>
            <person name="Pollard D.A."/>
            <person name="Sackton T.B."/>
            <person name="Larracuente A.M."/>
            <person name="Singh N.D."/>
            <person name="Abad J.P."/>
            <person name="Abt D.N."/>
            <person name="Adryan B."/>
            <person name="Aguade M."/>
            <person name="Akashi H."/>
            <person name="Anderson W.W."/>
            <person name="Aquadro C.F."/>
            <person name="Ardell D.H."/>
            <person name="Arguello R."/>
            <person name="Artieri C.G."/>
            <person name="Barbash D.A."/>
            <person name="Barker D."/>
            <person name="Barsanti P."/>
            <person name="Batterham P."/>
            <person name="Batzoglou S."/>
            <person name="Begun D."/>
            <person name="Bhutkar A."/>
            <person name="Blanco E."/>
            <person name="Bosak S.A."/>
            <person name="Bradley R.K."/>
            <person name="Brand A.D."/>
            <person name="Brent M.R."/>
            <person name="Brooks A.N."/>
            <person name="Brown R.H."/>
            <person name="Butlin R.K."/>
            <person name="Caggese C."/>
            <person name="Calvi B.R."/>
            <person name="Bernardo de Carvalho A."/>
            <person name="Caspi A."/>
            <person name="Castrezana S."/>
            <person name="Celniker S.E."/>
            <person name="Chang J.L."/>
            <person name="Chapple C."/>
            <person name="Chatterji S."/>
            <person name="Chinwalla A."/>
            <person name="Civetta A."/>
            <person name="Clifton S.W."/>
            <person name="Comeron J.M."/>
            <person name="Costello J.C."/>
            <person name="Coyne J.A."/>
            <person name="Daub J."/>
            <person name="David R.G."/>
            <person name="Delcher A.L."/>
            <person name="Delehaunty K."/>
            <person name="Do C.B."/>
            <person name="Ebling H."/>
            <person name="Edwards K."/>
            <person name="Eickbush T."/>
            <person name="Evans J.D."/>
            <person name="Filipski A."/>
            <person name="Findeiss S."/>
            <person name="Freyhult E."/>
            <person name="Fulton L."/>
            <person name="Fulton R."/>
            <person name="Garcia A.C."/>
            <person name="Gardiner A."/>
            <person name="Garfield D.A."/>
            <person name="Garvin B.E."/>
            <person name="Gibson G."/>
            <person name="Gilbert D."/>
            <person name="Gnerre S."/>
            <person name="Godfrey J."/>
            <person name="Good R."/>
            <person name="Gotea V."/>
            <person name="Gravely B."/>
            <person name="Greenberg A.J."/>
            <person name="Griffiths-Jones S."/>
            <person name="Gross S."/>
            <person name="Guigo R."/>
            <person name="Gustafson E.A."/>
            <person name="Haerty W."/>
            <person name="Hahn M.W."/>
            <person name="Halligan D.L."/>
            <person name="Halpern A.L."/>
            <person name="Halter G.M."/>
            <person name="Han M.V."/>
            <person name="Heger A."/>
            <person name="Hillier L."/>
            <person name="Hinrichs A.S."/>
            <person name="Holmes I."/>
            <person name="Hoskins R.A."/>
            <person name="Hubisz M.J."/>
            <person name="Hultmark D."/>
            <person name="Huntley M.A."/>
            <person name="Jaffe D.B."/>
            <person name="Jagadeeshan S."/>
            <person name="Jeck W.R."/>
            <person name="Johnson J."/>
            <person name="Jones C.D."/>
            <person name="Jordan W.C."/>
            <person name="Karpen G.H."/>
            <person name="Kataoka E."/>
            <person name="Keightley P.D."/>
            <person name="Kheradpour P."/>
            <person name="Kirkness E.F."/>
            <person name="Koerich L.B."/>
            <person name="Kristiansen K."/>
            <person name="Kudrna D."/>
            <person name="Kulathinal R.J."/>
            <person name="Kumar S."/>
            <person name="Kwok R."/>
            <person name="Lander E."/>
            <person name="Langley C.H."/>
            <person name="Lapoint R."/>
            <person name="Lazzaro B.P."/>
            <person name="Lee S.J."/>
            <person name="Levesque L."/>
            <person name="Li R."/>
            <person name="Lin C.F."/>
            <person name="Lin M.F."/>
            <person name="Lindblad-Toh K."/>
            <person name="Llopart A."/>
            <person name="Long M."/>
            <person name="Low L."/>
            <person name="Lozovsky E."/>
            <person name="Lu J."/>
            <person name="Luo M."/>
            <person name="Machado C.A."/>
            <person name="Makalowski W."/>
            <person name="Marzo M."/>
            <person name="Matsuda M."/>
            <person name="Matzkin L."/>
            <person name="McAllister B."/>
            <person name="McBride C.S."/>
            <person name="McKernan B."/>
            <person name="McKernan K."/>
            <person name="Mendez-Lago M."/>
            <person name="Minx P."/>
            <person name="Mollenhauer M.U."/>
            <person name="Montooth K."/>
            <person name="Mount S.M."/>
            <person name="Mu X."/>
            <person name="Myers E."/>
            <person name="Negre B."/>
            <person name="Newfeld S."/>
            <person name="Nielsen R."/>
            <person name="Noor M.A."/>
            <person name="O'Grady P."/>
            <person name="Pachter L."/>
            <person name="Papaceit M."/>
            <person name="Parisi M.J."/>
            <person name="Parisi M."/>
            <person name="Parts L."/>
            <person name="Pedersen J.S."/>
            <person name="Pesole G."/>
            <person name="Phillippy A.M."/>
            <person name="Ponting C.P."/>
            <person name="Pop M."/>
            <person name="Porcelli D."/>
            <person name="Powell J.R."/>
            <person name="Prohaska S."/>
            <person name="Pruitt K."/>
            <person name="Puig M."/>
            <person name="Quesneville H."/>
            <person name="Ram K.R."/>
            <person name="Rand D."/>
            <person name="Rasmussen M.D."/>
            <person name="Reed L.K."/>
            <person name="Reenan R."/>
            <person name="Reily A."/>
            <person name="Remington K.A."/>
            <person name="Rieger T.T."/>
            <person name="Ritchie M.G."/>
            <person name="Robin C."/>
            <person name="Rogers Y.H."/>
            <person name="Rohde C."/>
            <person name="Rozas J."/>
            <person name="Rubenfield M.J."/>
            <person name="Ruiz A."/>
            <person name="Russo S."/>
            <person name="Salzberg S.L."/>
            <person name="Sanchez-Gracia A."/>
            <person name="Saranga D.J."/>
            <person name="Sato H."/>
            <person name="Schaeffer S.W."/>
            <person name="Schatz M.C."/>
            <person name="Schlenke T."/>
            <person name="Schwartz R."/>
            <person name="Segarra C."/>
            <person name="Singh R.S."/>
            <person name="Sirot L."/>
            <person name="Sirota M."/>
            <person name="Sisneros N.B."/>
            <person name="Smith C.D."/>
            <person name="Smith T.F."/>
            <person name="Spieth J."/>
            <person name="Stage D.E."/>
            <person name="Stark A."/>
            <person name="Stephan W."/>
            <person name="Strausberg R.L."/>
            <person name="Strempel S."/>
            <person name="Sturgill D."/>
            <person name="Sutton G."/>
            <person name="Sutton G.G."/>
            <person name="Tao W."/>
            <person name="Teichmann S."/>
            <person name="Tobari Y.N."/>
            <person name="Tomimura Y."/>
            <person name="Tsolas J.M."/>
            <person name="Valente V.L."/>
            <person name="Venter E."/>
            <person name="Venter J.C."/>
            <person name="Vicario S."/>
            <person name="Vieira F.G."/>
            <person name="Vilella A.J."/>
            <person name="Villasante A."/>
            <person name="Walenz B."/>
            <person name="Wang J."/>
            <person name="Wasserman M."/>
            <person name="Watts T."/>
            <person name="Wilson D."/>
            <person name="Wilson R.K."/>
            <person name="Wing R.A."/>
            <person name="Wolfner M.F."/>
            <person name="Wong A."/>
            <person name="Wong G.K."/>
            <person name="Wu C.I."/>
            <person name="Wu G."/>
            <person name="Yamamoto D."/>
            <person name="Yang H.P."/>
            <person name="Yang S.P."/>
            <person name="Yorke J.A."/>
            <person name="Yoshida K."/>
            <person name="Zdobnov E."/>
            <person name="Zhang P."/>
            <person name="Zhang Y."/>
            <person name="Zimin A.V."/>
            <person name="Baldwin J."/>
            <person name="Abdouelleil A."/>
            <person name="Abdulkadir J."/>
            <person name="Abebe A."/>
            <person name="Abera B."/>
            <person name="Abreu J."/>
            <person name="Acer S.C."/>
            <person name="Aftuck L."/>
            <person name="Alexander A."/>
            <person name="An P."/>
            <person name="Anderson E."/>
            <person name="Anderson S."/>
            <person name="Arachi H."/>
            <person name="Azer M."/>
            <person name="Bachantsang P."/>
            <person name="Barry A."/>
            <person name="Bayul T."/>
            <person name="Berlin A."/>
            <person name="Bessette D."/>
            <person name="Bloom T."/>
            <person name="Blye J."/>
            <person name="Boguslavskiy L."/>
            <person name="Bonnet C."/>
            <person name="Boukhgalter B."/>
            <person name="Bourzgui I."/>
            <person name="Brown A."/>
            <person name="Cahill P."/>
            <person name="Channer S."/>
            <person name="Cheshatsang Y."/>
            <person name="Chuda L."/>
            <person name="Citroen M."/>
            <person name="Collymore A."/>
            <person name="Cooke P."/>
            <person name="Costello M."/>
            <person name="D'Aco K."/>
            <person name="Daza R."/>
            <person name="De Haan G."/>
            <person name="DeGray S."/>
            <person name="DeMaso C."/>
            <person name="Dhargay N."/>
            <person name="Dooley K."/>
            <person name="Dooley E."/>
            <person name="Doricent M."/>
            <person name="Dorje P."/>
            <person name="Dorjee K."/>
            <person name="Dupes A."/>
            <person name="Elong R."/>
            <person name="Falk J."/>
            <person name="Farina A."/>
            <person name="Faro S."/>
            <person name="Ferguson D."/>
            <person name="Fisher S."/>
            <person name="Foley C.D."/>
            <person name="Franke A."/>
            <person name="Friedrich D."/>
            <person name="Gadbois L."/>
            <person name="Gearin G."/>
            <person name="Gearin C.R."/>
            <person name="Giannoukos G."/>
            <person name="Goode T."/>
            <person name="Graham J."/>
            <person name="Grandbois E."/>
            <person name="Grewal S."/>
            <person name="Gyaltsen K."/>
            <person name="Hafez N."/>
            <person name="Hagos B."/>
            <person name="Hall J."/>
            <person name="Henson C."/>
            <person name="Hollinger A."/>
            <person name="Honan T."/>
            <person name="Huard M.D."/>
            <person name="Hughes L."/>
            <person name="Hurhula B."/>
            <person name="Husby M.E."/>
            <person name="Kamat A."/>
            <person name="Kanga B."/>
            <person name="Kashin S."/>
            <person name="Khazanovich D."/>
            <person name="Kisner P."/>
            <person name="Lance K."/>
            <person name="Lara M."/>
            <person name="Lee W."/>
            <person name="Lennon N."/>
            <person name="Letendre F."/>
            <person name="LeVine R."/>
            <person name="Lipovsky A."/>
            <person name="Liu X."/>
            <person name="Liu J."/>
            <person name="Liu S."/>
            <person name="Lokyitsang T."/>
            <person name="Lokyitsang Y."/>
            <person name="Lubonja R."/>
            <person name="Lui A."/>
            <person name="MacDonald P."/>
            <person name="Magnisalis V."/>
            <person name="Maru K."/>
            <person name="Matthews C."/>
            <person name="McCusker W."/>
            <person name="McDonough S."/>
            <person name="Mehta T."/>
            <person name="Meldrim J."/>
            <person name="Meneus L."/>
            <person name="Mihai O."/>
            <person name="Mihalev A."/>
            <person name="Mihova T."/>
            <person name="Mittelman R."/>
            <person name="Mlenga V."/>
            <person name="Montmayeur A."/>
            <person name="Mulrain L."/>
            <person name="Navidi A."/>
            <person name="Naylor J."/>
            <person name="Negash T."/>
            <person name="Nguyen T."/>
            <person name="Nguyen N."/>
            <person name="Nicol R."/>
            <person name="Norbu C."/>
            <person name="Norbu N."/>
            <person name="Novod N."/>
            <person name="O'Neill B."/>
            <person name="Osman S."/>
            <person name="Markiewicz E."/>
            <person name="Oyono O.L."/>
            <person name="Patti C."/>
            <person name="Phunkhang P."/>
            <person name="Pierre F."/>
            <person name="Priest M."/>
            <person name="Raghuraman S."/>
            <person name="Rege F."/>
            <person name="Reyes R."/>
            <person name="Rise C."/>
            <person name="Rogov P."/>
            <person name="Ross K."/>
            <person name="Ryan E."/>
            <person name="Settipalli S."/>
            <person name="Shea T."/>
            <person name="Sherpa N."/>
            <person name="Shi L."/>
            <person name="Shih D."/>
            <person name="Sparrow T."/>
            <person name="Spaulding J."/>
            <person name="Stalker J."/>
            <person name="Stange-Thomann N."/>
            <person name="Stavropoulos S."/>
            <person name="Stone C."/>
            <person name="Strader C."/>
            <person name="Tesfaye S."/>
            <person name="Thomson T."/>
            <person name="Thoulutsang Y."/>
            <person name="Thoulutsang D."/>
            <person name="Topham K."/>
            <person name="Topping I."/>
            <person name="Tsamla T."/>
            <person name="Vassiliev H."/>
            <person name="Vo A."/>
            <person name="Wangchuk T."/>
            <person name="Wangdi T."/>
            <person name="Weiand M."/>
            <person name="Wilkinson J."/>
            <person name="Wilson A."/>
            <person name="Yadav S."/>
            <person name="Young G."/>
            <person name="Yu Q."/>
            <person name="Zembek L."/>
            <person name="Zhong D."/>
            <person name="Zimmer A."/>
            <person name="Zwirko Z."/>
            <person name="Jaffe D.B."/>
            <person name="Alvarez P."/>
            <person name="Brockman W."/>
            <person name="Butler J."/>
            <person name="Chin C."/>
            <person name="Gnerre S."/>
            <person name="Grabherr M."/>
            <person name="Kleber M."/>
            <person name="Mauceli E."/>
            <person name="MacCallum I."/>
        </authorList>
    </citation>
    <scope>NUCLEOTIDE SEQUENCE [LARGE SCALE GENOMIC DNA]</scope>
    <source>
        <strain evidence="14">Tucson 14030-0811.24</strain>
    </source>
</reference>
<comment type="catalytic activity">
    <reaction evidence="9">
        <text>Preferential cleavage: Arg-|-Xaa, Lys-|-Xaa.</text>
        <dbReference type="EC" id="3.4.21.4"/>
    </reaction>
</comment>
<evidence type="ECO:0000256" key="2">
    <source>
        <dbReference type="ARBA" id="ARBA00007664"/>
    </source>
</evidence>
<keyword evidence="14" id="KW-1185">Reference proteome</keyword>
<proteinExistence type="inferred from homology"/>
<dbReference type="PROSITE" id="PS50240">
    <property type="entry name" value="TRYPSIN_DOM"/>
    <property type="match status" value="1"/>
</dbReference>
<dbReference type="Pfam" id="PF00089">
    <property type="entry name" value="Trypsin"/>
    <property type="match status" value="1"/>
</dbReference>
<dbReference type="PRINTS" id="PR00722">
    <property type="entry name" value="CHYMOTRYPSIN"/>
</dbReference>
<dbReference type="Gene3D" id="2.40.10.10">
    <property type="entry name" value="Trypsin-like serine proteases"/>
    <property type="match status" value="2"/>
</dbReference>
<protein>
    <recommendedName>
        <fullName evidence="10">trypsin</fullName>
        <ecNumber evidence="10">3.4.21.4</ecNumber>
    </recommendedName>
</protein>
<name>A0A0Q9X5D2_DROWI</name>
<evidence type="ECO:0000256" key="8">
    <source>
        <dbReference type="ARBA" id="ARBA00023157"/>
    </source>
</evidence>
<dbReference type="GO" id="GO:0005576">
    <property type="term" value="C:extracellular region"/>
    <property type="evidence" value="ECO:0007669"/>
    <property type="project" value="UniProtKB-SubCell"/>
</dbReference>
<evidence type="ECO:0000256" key="9">
    <source>
        <dbReference type="ARBA" id="ARBA00036320"/>
    </source>
</evidence>
<dbReference type="SMART" id="SM00020">
    <property type="entry name" value="Tryp_SPc"/>
    <property type="match status" value="1"/>
</dbReference>
<dbReference type="FunCoup" id="A0A0Q9X5D2">
    <property type="interactions" value="4"/>
</dbReference>
<keyword evidence="5" id="KW-0378">Hydrolase</keyword>
<evidence type="ECO:0000256" key="11">
    <source>
        <dbReference type="SAM" id="SignalP"/>
    </source>
</evidence>
<dbReference type="PANTHER" id="PTHR24276">
    <property type="entry name" value="POLYSERASE-RELATED"/>
    <property type="match status" value="1"/>
</dbReference>
<dbReference type="SUPFAM" id="SSF50494">
    <property type="entry name" value="Trypsin-like serine proteases"/>
    <property type="match status" value="1"/>
</dbReference>
<dbReference type="PANTHER" id="PTHR24276:SF91">
    <property type="entry name" value="AT26814P-RELATED"/>
    <property type="match status" value="1"/>
</dbReference>
<dbReference type="EMBL" id="CH964272">
    <property type="protein sequence ID" value="KRF99974.1"/>
    <property type="molecule type" value="Genomic_DNA"/>
</dbReference>
<dbReference type="InterPro" id="IPR009003">
    <property type="entry name" value="Peptidase_S1_PA"/>
</dbReference>
<accession>A0A0Q9X5D2</accession>
<evidence type="ECO:0000256" key="3">
    <source>
        <dbReference type="ARBA" id="ARBA00022670"/>
    </source>
</evidence>
<feature type="signal peptide" evidence="11">
    <location>
        <begin position="1"/>
        <end position="19"/>
    </location>
</feature>
<keyword evidence="6" id="KW-0720">Serine protease</keyword>
<dbReference type="InParanoid" id="A0A0Q9X5D2"/>
<evidence type="ECO:0000313" key="14">
    <source>
        <dbReference type="Proteomes" id="UP000007798"/>
    </source>
</evidence>
<sequence length="265" mass="30593">MNYLHLFLCLVLCLSSSRSRNYPRHITRLTPKNKRYWRNRNNWSRGGWQVRIVSADGAFSCGGAYIAPLLVVTSAFCIQPFRYVLDQVSVESIAYTNSDFDQFASIDTVYTPNDRNMTAGDIALVRLKSPLKGKLTEFIRLCRRKIRDDMNLTVMGYGRGKSEIQPTFTFSNRSLIVQVGERCRHKGEMLHKSTNFSFCVFHQDKQNKCHYDGGSPLIWENELCGLVSWGPWCQMDSYPDFYIDIFKAKKYIQKTEDDILCGELA</sequence>
<evidence type="ECO:0000256" key="6">
    <source>
        <dbReference type="ARBA" id="ARBA00022825"/>
    </source>
</evidence>